<organism evidence="7 8">
    <name type="scientific">Recurvomyces mirabilis</name>
    <dbReference type="NCBI Taxonomy" id="574656"/>
    <lineage>
        <taxon>Eukaryota</taxon>
        <taxon>Fungi</taxon>
        <taxon>Dikarya</taxon>
        <taxon>Ascomycota</taxon>
        <taxon>Pezizomycotina</taxon>
        <taxon>Dothideomycetes</taxon>
        <taxon>Dothideomycetidae</taxon>
        <taxon>Mycosphaerellales</taxon>
        <taxon>Teratosphaeriaceae</taxon>
        <taxon>Recurvomyces</taxon>
    </lineage>
</organism>
<dbReference type="GO" id="GO:0001228">
    <property type="term" value="F:DNA-binding transcription activator activity, RNA polymerase II-specific"/>
    <property type="evidence" value="ECO:0007669"/>
    <property type="project" value="TreeGrafter"/>
</dbReference>
<dbReference type="InterPro" id="IPR036910">
    <property type="entry name" value="HMG_box_dom_sf"/>
</dbReference>
<dbReference type="Gene3D" id="1.10.30.10">
    <property type="entry name" value="High mobility group box domain"/>
    <property type="match status" value="1"/>
</dbReference>
<dbReference type="GO" id="GO:0000978">
    <property type="term" value="F:RNA polymerase II cis-regulatory region sequence-specific DNA binding"/>
    <property type="evidence" value="ECO:0007669"/>
    <property type="project" value="TreeGrafter"/>
</dbReference>
<evidence type="ECO:0000259" key="6">
    <source>
        <dbReference type="PROSITE" id="PS50118"/>
    </source>
</evidence>
<evidence type="ECO:0000256" key="3">
    <source>
        <dbReference type="ARBA" id="ARBA00023163"/>
    </source>
</evidence>
<evidence type="ECO:0000256" key="4">
    <source>
        <dbReference type="PROSITE-ProRule" id="PRU00267"/>
    </source>
</evidence>
<dbReference type="SUPFAM" id="SSF47095">
    <property type="entry name" value="HMG-box"/>
    <property type="match status" value="1"/>
</dbReference>
<feature type="region of interest" description="Disordered" evidence="5">
    <location>
        <begin position="79"/>
        <end position="103"/>
    </location>
</feature>
<keyword evidence="4" id="KW-0539">Nucleus</keyword>
<evidence type="ECO:0000313" key="7">
    <source>
        <dbReference type="EMBL" id="KAK3674307.1"/>
    </source>
</evidence>
<dbReference type="InterPro" id="IPR050140">
    <property type="entry name" value="SRY-related_HMG-box_TF-like"/>
</dbReference>
<name>A0AAE1C130_9PEZI</name>
<feature type="compositionally biased region" description="Basic residues" evidence="5">
    <location>
        <begin position="180"/>
        <end position="189"/>
    </location>
</feature>
<feature type="region of interest" description="Disordered" evidence="5">
    <location>
        <begin position="280"/>
        <end position="322"/>
    </location>
</feature>
<feature type="region of interest" description="Disordered" evidence="5">
    <location>
        <begin position="195"/>
        <end position="214"/>
    </location>
</feature>
<evidence type="ECO:0000313" key="8">
    <source>
        <dbReference type="Proteomes" id="UP001274830"/>
    </source>
</evidence>
<evidence type="ECO:0000256" key="1">
    <source>
        <dbReference type="ARBA" id="ARBA00023015"/>
    </source>
</evidence>
<feature type="compositionally biased region" description="Pro residues" evidence="5">
    <location>
        <begin position="304"/>
        <end position="317"/>
    </location>
</feature>
<dbReference type="GO" id="GO:0030154">
    <property type="term" value="P:cell differentiation"/>
    <property type="evidence" value="ECO:0007669"/>
    <property type="project" value="TreeGrafter"/>
</dbReference>
<proteinExistence type="predicted"/>
<dbReference type="InterPro" id="IPR009071">
    <property type="entry name" value="HMG_box_dom"/>
</dbReference>
<keyword evidence="1" id="KW-0805">Transcription regulation</keyword>
<dbReference type="PANTHER" id="PTHR10270">
    <property type="entry name" value="SOX TRANSCRIPTION FACTOR"/>
    <property type="match status" value="1"/>
</dbReference>
<evidence type="ECO:0000256" key="5">
    <source>
        <dbReference type="SAM" id="MobiDB-lite"/>
    </source>
</evidence>
<dbReference type="CDD" id="cd01389">
    <property type="entry name" value="HMG-box_ROX1-like"/>
    <property type="match status" value="1"/>
</dbReference>
<accession>A0AAE1C130</accession>
<comment type="caution">
    <text evidence="7">The sequence shown here is derived from an EMBL/GenBank/DDBJ whole genome shotgun (WGS) entry which is preliminary data.</text>
</comment>
<dbReference type="SMART" id="SM00398">
    <property type="entry name" value="HMG"/>
    <property type="match status" value="1"/>
</dbReference>
<protein>
    <recommendedName>
        <fullName evidence="6">HMG box domain-containing protein</fullName>
    </recommendedName>
</protein>
<dbReference type="FunFam" id="1.10.30.10:FF:000041">
    <property type="entry name" value="HMG box family protein"/>
    <property type="match status" value="1"/>
</dbReference>
<keyword evidence="3" id="KW-0804">Transcription</keyword>
<feature type="compositionally biased region" description="Basic and acidic residues" evidence="5">
    <location>
        <begin position="160"/>
        <end position="169"/>
    </location>
</feature>
<evidence type="ECO:0000256" key="2">
    <source>
        <dbReference type="ARBA" id="ARBA00023125"/>
    </source>
</evidence>
<gene>
    <name evidence="7" type="ORF">LTR78_005776</name>
</gene>
<dbReference type="Proteomes" id="UP001274830">
    <property type="component" value="Unassembled WGS sequence"/>
</dbReference>
<keyword evidence="8" id="KW-1185">Reference proteome</keyword>
<feature type="domain" description="HMG box" evidence="6">
    <location>
        <begin position="105"/>
        <end position="173"/>
    </location>
</feature>
<sequence length="477" mass="51770">MAQTTPVAQLFKGFTDAYDSVKKQLGDGIVRPVLPLNKTLFLGSEGLAVLQKHLEETCQAEIAVTVDATTNSLFVSPLAPMPTPTPTKAAKTKKTTVAKDTSDKVPRPSNAFILYRKDWHSRIVAENPGLHNNQISVILGKQWRNESEVIRAAYKSKAEEAKHQHELAHPDYQYQPRKPSEKKRRMTKNKIAKLAKAQAEAGGSSMQQPLPDEYDPVALLNDTMTSYTEGQSIQITNFAQDPAPSQPVLGNNDPRGWCTFNSGLDIGDRLLAGLQLFNEQHGFSPSPPQAATADTAPRGTADPGTPPPPPPPPPPTQQPQAITSRPSMPIAVAIVPLVNGEAQANTQQFPITPSRAMQNYLTRPSTQTYSIVTSNAFTSGSSAIEQDQLATGEVGRQDFLLDDFSTFIDMAQVADDPISDHAGPAPLTDVPVDSHTQQVAIEIDVDLNDYSHIGDTLGLDFNEDALGDLNSPLQWLF</sequence>
<dbReference type="EMBL" id="JAUTXT010000020">
    <property type="protein sequence ID" value="KAK3674307.1"/>
    <property type="molecule type" value="Genomic_DNA"/>
</dbReference>
<feature type="DNA-binding region" description="HMG box" evidence="4">
    <location>
        <begin position="105"/>
        <end position="173"/>
    </location>
</feature>
<feature type="region of interest" description="Disordered" evidence="5">
    <location>
        <begin position="160"/>
        <end position="189"/>
    </location>
</feature>
<dbReference type="PANTHER" id="PTHR10270:SF161">
    <property type="entry name" value="SEX-DETERMINING REGION Y PROTEIN"/>
    <property type="match status" value="1"/>
</dbReference>
<dbReference type="AlphaFoldDB" id="A0AAE1C130"/>
<dbReference type="Pfam" id="PF00505">
    <property type="entry name" value="HMG_box"/>
    <property type="match status" value="1"/>
</dbReference>
<dbReference type="GO" id="GO:0005634">
    <property type="term" value="C:nucleus"/>
    <property type="evidence" value="ECO:0007669"/>
    <property type="project" value="UniProtKB-UniRule"/>
</dbReference>
<reference evidence="7" key="1">
    <citation type="submission" date="2023-07" db="EMBL/GenBank/DDBJ databases">
        <title>Black Yeasts Isolated from many extreme environments.</title>
        <authorList>
            <person name="Coleine C."/>
            <person name="Stajich J.E."/>
            <person name="Selbmann L."/>
        </authorList>
    </citation>
    <scope>NUCLEOTIDE SEQUENCE</scope>
    <source>
        <strain evidence="7">CCFEE 5485</strain>
    </source>
</reference>
<dbReference type="PROSITE" id="PS50118">
    <property type="entry name" value="HMG_BOX_2"/>
    <property type="match status" value="1"/>
</dbReference>
<keyword evidence="2 4" id="KW-0238">DNA-binding</keyword>